<dbReference type="PATRIC" id="fig|1179773.3.peg.4270"/>
<evidence type="ECO:0008006" key="3">
    <source>
        <dbReference type="Google" id="ProtNLM"/>
    </source>
</evidence>
<dbReference type="Gene3D" id="1.10.510.10">
    <property type="entry name" value="Transferase(Phosphotransferase) domain 1"/>
    <property type="match status" value="1"/>
</dbReference>
<dbReference type="GO" id="GO:0016773">
    <property type="term" value="F:phosphotransferase activity, alcohol group as acceptor"/>
    <property type="evidence" value="ECO:0007669"/>
    <property type="project" value="InterPro"/>
</dbReference>
<dbReference type="AlphaFoldDB" id="K0JUM2"/>
<protein>
    <recommendedName>
        <fullName evidence="3">Streptomycin 6-kinase</fullName>
    </recommendedName>
</protein>
<dbReference type="STRING" id="1179773.BN6_42660"/>
<evidence type="ECO:0000313" key="1">
    <source>
        <dbReference type="EMBL" id="CCH31550.1"/>
    </source>
</evidence>
<dbReference type="EMBL" id="HE804045">
    <property type="protein sequence ID" value="CCH31550.1"/>
    <property type="molecule type" value="Genomic_DNA"/>
</dbReference>
<evidence type="ECO:0000313" key="2">
    <source>
        <dbReference type="Proteomes" id="UP000006281"/>
    </source>
</evidence>
<dbReference type="OrthoDB" id="3638028at2"/>
<organism evidence="1 2">
    <name type="scientific">Saccharothrix espanaensis (strain ATCC 51144 / DSM 44229 / JCM 9112 / NBRC 15066 / NRRL 15764)</name>
    <dbReference type="NCBI Taxonomy" id="1179773"/>
    <lineage>
        <taxon>Bacteria</taxon>
        <taxon>Bacillati</taxon>
        <taxon>Actinomycetota</taxon>
        <taxon>Actinomycetes</taxon>
        <taxon>Pseudonocardiales</taxon>
        <taxon>Pseudonocardiaceae</taxon>
        <taxon>Saccharothrix</taxon>
    </lineage>
</organism>
<accession>K0JUM2</accession>
<reference evidence="1 2" key="1">
    <citation type="journal article" date="2012" name="BMC Genomics">
        <title>Complete genome sequence of Saccharothrix espanaensis DSM 44229T and comparison to the other completely sequenced Pseudonocardiaceae.</title>
        <authorList>
            <person name="Strobel T."/>
            <person name="Al-Dilaimi A."/>
            <person name="Blom J."/>
            <person name="Gessner A."/>
            <person name="Kalinowski J."/>
            <person name="Luzhetska M."/>
            <person name="Puhler A."/>
            <person name="Szczepanowski R."/>
            <person name="Bechthold A."/>
            <person name="Ruckert C."/>
        </authorList>
    </citation>
    <scope>NUCLEOTIDE SEQUENCE [LARGE SCALE GENOMIC DNA]</scope>
    <source>
        <strain evidence="2">ATCC 51144 / DSM 44229 / JCM 9112 / NBRC 15066 / NRRL 15764</strain>
    </source>
</reference>
<name>K0JUM2_SACES</name>
<dbReference type="InterPro" id="IPR011009">
    <property type="entry name" value="Kinase-like_dom_sf"/>
</dbReference>
<dbReference type="eggNOG" id="COG3570">
    <property type="taxonomic scope" value="Bacteria"/>
</dbReference>
<proteinExistence type="predicted"/>
<dbReference type="Pfam" id="PF04655">
    <property type="entry name" value="APH_6_hur"/>
    <property type="match status" value="1"/>
</dbReference>
<dbReference type="BioCyc" id="SESP1179773:BN6_RS20650-MONOMER"/>
<keyword evidence="2" id="KW-1185">Reference proteome</keyword>
<gene>
    <name evidence="1" type="ordered locus">BN6_42660</name>
</gene>
<dbReference type="Proteomes" id="UP000006281">
    <property type="component" value="Chromosome"/>
</dbReference>
<dbReference type="RefSeq" id="WP_015101662.1">
    <property type="nucleotide sequence ID" value="NC_019673.1"/>
</dbReference>
<dbReference type="GO" id="GO:0019748">
    <property type="term" value="P:secondary metabolic process"/>
    <property type="evidence" value="ECO:0007669"/>
    <property type="project" value="InterPro"/>
</dbReference>
<dbReference type="SUPFAM" id="SSF56112">
    <property type="entry name" value="Protein kinase-like (PK-like)"/>
    <property type="match status" value="1"/>
</dbReference>
<dbReference type="KEGG" id="sesp:BN6_42660"/>
<dbReference type="InterPro" id="IPR006748">
    <property type="entry name" value="NH2Glyco/OHUrea_AB-resist_kin"/>
</dbReference>
<sequence length="259" mass="27054">MTSTVRARLVKRFGPGVRPWLDGLPDLVATLCARWALTPERELTGNTSHTLLCRRGGTPVVLKLTPEPEIAAQEAAALRAWEPVPEVVALLEHDVAAGALLLEGLEPGTPAACGPAYLDVLTALHVPAPAGFIPLTERLDFMYAHAARGRPGDYSAAHAAARALALDPVPAVLLHGDLHLRNVLDAGARGLVAIDPRPCVGDAAFDAADFVFAAPDWETGLAALDGVVDVARAEAWCHALKVFLPAFAPDGAPAGHPTG</sequence>
<dbReference type="HOGENOM" id="CLU_061172_2_0_11"/>